<evidence type="ECO:0000259" key="6">
    <source>
        <dbReference type="Pfam" id="PF00496"/>
    </source>
</evidence>
<dbReference type="SUPFAM" id="SSF53850">
    <property type="entry name" value="Periplasmic binding protein-like II"/>
    <property type="match status" value="1"/>
</dbReference>
<dbReference type="GO" id="GO:0015833">
    <property type="term" value="P:peptide transport"/>
    <property type="evidence" value="ECO:0007669"/>
    <property type="project" value="TreeGrafter"/>
</dbReference>
<sequence length="305" mass="32121">MERHVQAGLLTGTTRAVVAVGLALATAAACSGGRPGTNGAAGKDVKLTIDTPAAKGELDTVRWNLGTEPSSLDWIYTYDCPPNTVIANVCESPLRLGPDFSVKPGLTEKIDRPDPKTWVYTIRQGVKFHDGSTVTAEDVAYSLNRHLDPDLGSYWANVYANVDSVEVSGAHQVTVRLTKPDVLFNQLLATPPGVVASKAYDALPSVDQDLTQAKKLVQEAGAPSRPIVIACSSADPVNGGSGRWRSRRSGSRWAVPGRVGCSCGVPHWWLGAGAWFGPLGGHGGHRSGASPRSSSQDSWVGGFAP</sequence>
<dbReference type="Proteomes" id="UP000582643">
    <property type="component" value="Unassembled WGS sequence"/>
</dbReference>
<dbReference type="PANTHER" id="PTHR30290">
    <property type="entry name" value="PERIPLASMIC BINDING COMPONENT OF ABC TRANSPORTER"/>
    <property type="match status" value="1"/>
</dbReference>
<evidence type="ECO:0000256" key="1">
    <source>
        <dbReference type="ARBA" id="ARBA00004196"/>
    </source>
</evidence>
<keyword evidence="8" id="KW-1185">Reference proteome</keyword>
<reference evidence="7 8" key="1">
    <citation type="submission" date="2020-08" db="EMBL/GenBank/DDBJ databases">
        <title>Genomic Encyclopedia of Type Strains, Phase III (KMG-III): the genomes of soil and plant-associated and newly described type strains.</title>
        <authorList>
            <person name="Whitman W."/>
        </authorList>
    </citation>
    <scope>NUCLEOTIDE SEQUENCE [LARGE SCALE GENOMIC DNA]</scope>
    <source>
        <strain evidence="7 8">SFB5A</strain>
    </source>
</reference>
<evidence type="ECO:0000256" key="2">
    <source>
        <dbReference type="ARBA" id="ARBA00005695"/>
    </source>
</evidence>
<name>A0A7W7TWX7_9ACTN</name>
<dbReference type="RefSeq" id="WP_184930455.1">
    <property type="nucleotide sequence ID" value="NZ_JACHJY010000002.1"/>
</dbReference>
<dbReference type="InterPro" id="IPR039424">
    <property type="entry name" value="SBP_5"/>
</dbReference>
<feature type="domain" description="Solute-binding protein family 5" evidence="6">
    <location>
        <begin position="102"/>
        <end position="196"/>
    </location>
</feature>
<feature type="region of interest" description="Disordered" evidence="5">
    <location>
        <begin position="283"/>
        <end position="305"/>
    </location>
</feature>
<dbReference type="Gene3D" id="3.40.190.10">
    <property type="entry name" value="Periplasmic binding protein-like II"/>
    <property type="match status" value="1"/>
</dbReference>
<dbReference type="PROSITE" id="PS51257">
    <property type="entry name" value="PROKAR_LIPOPROTEIN"/>
    <property type="match status" value="1"/>
</dbReference>
<evidence type="ECO:0000256" key="5">
    <source>
        <dbReference type="SAM" id="MobiDB-lite"/>
    </source>
</evidence>
<gene>
    <name evidence="7" type="ORF">GGE06_001780</name>
</gene>
<dbReference type="EMBL" id="JACHJY010000002">
    <property type="protein sequence ID" value="MBB4980872.1"/>
    <property type="molecule type" value="Genomic_DNA"/>
</dbReference>
<dbReference type="InterPro" id="IPR000914">
    <property type="entry name" value="SBP_5_dom"/>
</dbReference>
<dbReference type="AlphaFoldDB" id="A0A7W7TWX7"/>
<evidence type="ECO:0000313" key="8">
    <source>
        <dbReference type="Proteomes" id="UP000582643"/>
    </source>
</evidence>
<comment type="similarity">
    <text evidence="2">Belongs to the bacterial solute-binding protein 5 family.</text>
</comment>
<evidence type="ECO:0000256" key="4">
    <source>
        <dbReference type="ARBA" id="ARBA00022729"/>
    </source>
</evidence>
<dbReference type="Pfam" id="PF00496">
    <property type="entry name" value="SBP_bac_5"/>
    <property type="match status" value="1"/>
</dbReference>
<comment type="caution">
    <text evidence="7">The sequence shown here is derived from an EMBL/GenBank/DDBJ whole genome shotgun (WGS) entry which is preliminary data.</text>
</comment>
<dbReference type="GO" id="GO:1904680">
    <property type="term" value="F:peptide transmembrane transporter activity"/>
    <property type="evidence" value="ECO:0007669"/>
    <property type="project" value="TreeGrafter"/>
</dbReference>
<keyword evidence="3" id="KW-0813">Transport</keyword>
<evidence type="ECO:0000313" key="7">
    <source>
        <dbReference type="EMBL" id="MBB4980872.1"/>
    </source>
</evidence>
<dbReference type="GO" id="GO:0030313">
    <property type="term" value="C:cell envelope"/>
    <property type="evidence" value="ECO:0007669"/>
    <property type="project" value="UniProtKB-SubCell"/>
</dbReference>
<comment type="subcellular location">
    <subcellularLocation>
        <location evidence="1">Cell envelope</location>
    </subcellularLocation>
</comment>
<organism evidence="7 8">
    <name type="scientific">Streptomyces nymphaeiformis</name>
    <dbReference type="NCBI Taxonomy" id="2663842"/>
    <lineage>
        <taxon>Bacteria</taxon>
        <taxon>Bacillati</taxon>
        <taxon>Actinomycetota</taxon>
        <taxon>Actinomycetes</taxon>
        <taxon>Kitasatosporales</taxon>
        <taxon>Streptomycetaceae</taxon>
        <taxon>Streptomyces</taxon>
    </lineage>
</organism>
<protein>
    <submittedName>
        <fullName evidence="7">ABC-type transport system substrate-binding protein</fullName>
    </submittedName>
</protein>
<accession>A0A7W7TWX7</accession>
<keyword evidence="4" id="KW-0732">Signal</keyword>
<proteinExistence type="inferred from homology"/>
<evidence type="ECO:0000256" key="3">
    <source>
        <dbReference type="ARBA" id="ARBA00022448"/>
    </source>
</evidence>
<dbReference type="PANTHER" id="PTHR30290:SF10">
    <property type="entry name" value="PERIPLASMIC OLIGOPEPTIDE-BINDING PROTEIN-RELATED"/>
    <property type="match status" value="1"/>
</dbReference>